<protein>
    <submittedName>
        <fullName evidence="2">Uncharacterized protein</fullName>
    </submittedName>
</protein>
<evidence type="ECO:0000313" key="3">
    <source>
        <dbReference type="Proteomes" id="UP001165383"/>
    </source>
</evidence>
<keyword evidence="1" id="KW-0812">Transmembrane</keyword>
<gene>
    <name evidence="2" type="ORF">LZ518_11700</name>
</gene>
<name>A0ABT0SBJ3_9SPHN</name>
<comment type="caution">
    <text evidence="2">The sequence shown here is derived from an EMBL/GenBank/DDBJ whole genome shotgun (WGS) entry which is preliminary data.</text>
</comment>
<feature type="transmembrane region" description="Helical" evidence="1">
    <location>
        <begin position="12"/>
        <end position="33"/>
    </location>
</feature>
<dbReference type="RefSeq" id="WP_249916157.1">
    <property type="nucleotide sequence ID" value="NZ_JAMGBB010000001.1"/>
</dbReference>
<keyword evidence="1" id="KW-1133">Transmembrane helix</keyword>
<evidence type="ECO:0000313" key="2">
    <source>
        <dbReference type="EMBL" id="MCL6741791.1"/>
    </source>
</evidence>
<sequence length="268" mass="28539">MTDWAAREQRAKIFAAYGSLAIPLCIALATVAININQQRQSAAETCRDKTLKFYDEATGALDKLQLLDNAGQTIKADITDRQAIALELLTESCRRGGVEVPSGVRTAIERLYAYSPEESTRESLAASAKRADASAAPDQSLAVPAAASGAGGSNAGAVRVFLHISKESQRPAAKLLEGNLEQQLLNGRKIVVPGIELVPGGSRSSLRCLKQADCAQAPRLEAMIKQFFPQLDLDISNLSGRYEHEPGVKAGTYEVWLGTDAQITSGAG</sequence>
<keyword evidence="3" id="KW-1185">Reference proteome</keyword>
<proteinExistence type="predicted"/>
<dbReference type="Proteomes" id="UP001165383">
    <property type="component" value="Unassembled WGS sequence"/>
</dbReference>
<keyword evidence="1" id="KW-0472">Membrane</keyword>
<dbReference type="EMBL" id="JAMGBB010000001">
    <property type="protein sequence ID" value="MCL6741791.1"/>
    <property type="molecule type" value="Genomic_DNA"/>
</dbReference>
<organism evidence="2 3">
    <name type="scientific">Sphingomonas brevis</name>
    <dbReference type="NCBI Taxonomy" id="2908206"/>
    <lineage>
        <taxon>Bacteria</taxon>
        <taxon>Pseudomonadati</taxon>
        <taxon>Pseudomonadota</taxon>
        <taxon>Alphaproteobacteria</taxon>
        <taxon>Sphingomonadales</taxon>
        <taxon>Sphingomonadaceae</taxon>
        <taxon>Sphingomonas</taxon>
    </lineage>
</organism>
<evidence type="ECO:0000256" key="1">
    <source>
        <dbReference type="SAM" id="Phobius"/>
    </source>
</evidence>
<reference evidence="2" key="1">
    <citation type="submission" date="2022-05" db="EMBL/GenBank/DDBJ databases">
        <authorList>
            <person name="Jo J.-H."/>
            <person name="Im W.-T."/>
        </authorList>
    </citation>
    <scope>NUCLEOTIDE SEQUENCE</scope>
    <source>
        <strain evidence="2">RB56-2</strain>
    </source>
</reference>
<accession>A0ABT0SBJ3</accession>